<dbReference type="GO" id="GO:0016491">
    <property type="term" value="F:oxidoreductase activity"/>
    <property type="evidence" value="ECO:0007669"/>
    <property type="project" value="TreeGrafter"/>
</dbReference>
<dbReference type="PRINTS" id="PR00081">
    <property type="entry name" value="GDHRDH"/>
</dbReference>
<evidence type="ECO:0000256" key="2">
    <source>
        <dbReference type="SAM" id="MobiDB-lite"/>
    </source>
</evidence>
<comment type="caution">
    <text evidence="3">The sequence shown here is derived from an EMBL/GenBank/DDBJ whole genome shotgun (WGS) entry which is preliminary data.</text>
</comment>
<dbReference type="EMBL" id="CATQJL010000305">
    <property type="protein sequence ID" value="CAJ0601079.1"/>
    <property type="molecule type" value="Genomic_DNA"/>
</dbReference>
<comment type="similarity">
    <text evidence="1">Belongs to the short-chain dehydrogenases/reductases (SDR) family.</text>
</comment>
<protein>
    <submittedName>
        <fullName evidence="3">Uncharacterized protein</fullName>
    </submittedName>
</protein>
<dbReference type="Gene3D" id="3.40.50.720">
    <property type="entry name" value="NAD(P)-binding Rossmann-like Domain"/>
    <property type="match status" value="1"/>
</dbReference>
<organism evidence="3 4">
    <name type="scientific">Cylicocyclus nassatus</name>
    <name type="common">Nematode worm</name>
    <dbReference type="NCBI Taxonomy" id="53992"/>
    <lineage>
        <taxon>Eukaryota</taxon>
        <taxon>Metazoa</taxon>
        <taxon>Ecdysozoa</taxon>
        <taxon>Nematoda</taxon>
        <taxon>Chromadorea</taxon>
        <taxon>Rhabditida</taxon>
        <taxon>Rhabditina</taxon>
        <taxon>Rhabditomorpha</taxon>
        <taxon>Strongyloidea</taxon>
        <taxon>Strongylidae</taxon>
        <taxon>Cylicocyclus</taxon>
    </lineage>
</organism>
<name>A0AA36GZQ7_CYLNA</name>
<keyword evidence="4" id="KW-1185">Reference proteome</keyword>
<dbReference type="GO" id="GO:0005737">
    <property type="term" value="C:cytoplasm"/>
    <property type="evidence" value="ECO:0007669"/>
    <property type="project" value="TreeGrafter"/>
</dbReference>
<dbReference type="SUPFAM" id="SSF51735">
    <property type="entry name" value="NAD(P)-binding Rossmann-fold domains"/>
    <property type="match status" value="1"/>
</dbReference>
<dbReference type="PANTHER" id="PTHR43544:SF5">
    <property type="entry name" value="C-FACTOR-RELATED"/>
    <property type="match status" value="1"/>
</dbReference>
<evidence type="ECO:0000313" key="3">
    <source>
        <dbReference type="EMBL" id="CAJ0601079.1"/>
    </source>
</evidence>
<dbReference type="AlphaFoldDB" id="A0AA36GZQ7"/>
<dbReference type="Pfam" id="PF00106">
    <property type="entry name" value="adh_short"/>
    <property type="match status" value="1"/>
</dbReference>
<feature type="compositionally biased region" description="Basic and acidic residues" evidence="2">
    <location>
        <begin position="7"/>
        <end position="28"/>
    </location>
</feature>
<proteinExistence type="inferred from homology"/>
<dbReference type="PRINTS" id="PR00080">
    <property type="entry name" value="SDRFAMILY"/>
</dbReference>
<dbReference type="Proteomes" id="UP001176961">
    <property type="component" value="Unassembled WGS sequence"/>
</dbReference>
<dbReference type="PANTHER" id="PTHR43544">
    <property type="entry name" value="SHORT-CHAIN DEHYDROGENASE/REDUCTASE"/>
    <property type="match status" value="1"/>
</dbReference>
<dbReference type="InterPro" id="IPR036291">
    <property type="entry name" value="NAD(P)-bd_dom_sf"/>
</dbReference>
<sequence length="294" mass="31764">MCVPSKQKSEQKIRSDERIKASRDEERGCNGGGNSGSVESVVYPASVFITGADRGIGFGLVQQFLNIKTVEHVIAGALDPDTSKDLHGISDDRLHVVKIDVEDDQSIVDACAQVEEIVGERGLNLLVNNAGVLPTYFTSGTISRKKLAKCLNVNVMGTIIVSQTFLPLLKKASAHVSDDHWGIDRAAIVNISSYWGSISRNEDGSGELGALAYRISKAGVNQLGKTMATDLATDKIIVTQFCPGWVRTAMGNMEGRKATLTVEESTSALVNSMSKLRKQHSGGFFTRHLKPIPY</sequence>
<dbReference type="InterPro" id="IPR051468">
    <property type="entry name" value="Fungal_SecMetab_SDRs"/>
</dbReference>
<evidence type="ECO:0000313" key="4">
    <source>
        <dbReference type="Proteomes" id="UP001176961"/>
    </source>
</evidence>
<gene>
    <name evidence="3" type="ORF">CYNAS_LOCUS13062</name>
</gene>
<feature type="region of interest" description="Disordered" evidence="2">
    <location>
        <begin position="1"/>
        <end position="35"/>
    </location>
</feature>
<dbReference type="CDD" id="cd05325">
    <property type="entry name" value="carb_red_sniffer_like_SDR_c"/>
    <property type="match status" value="1"/>
</dbReference>
<dbReference type="InterPro" id="IPR002347">
    <property type="entry name" value="SDR_fam"/>
</dbReference>
<accession>A0AA36GZQ7</accession>
<reference evidence="3" key="1">
    <citation type="submission" date="2023-07" db="EMBL/GenBank/DDBJ databases">
        <authorList>
            <consortium name="CYATHOMIX"/>
        </authorList>
    </citation>
    <scope>NUCLEOTIDE SEQUENCE</scope>
    <source>
        <strain evidence="3">N/A</strain>
    </source>
</reference>
<evidence type="ECO:0000256" key="1">
    <source>
        <dbReference type="RuleBase" id="RU000363"/>
    </source>
</evidence>